<dbReference type="Pfam" id="PF00583">
    <property type="entry name" value="Acetyltransf_1"/>
    <property type="match status" value="2"/>
</dbReference>
<proteinExistence type="predicted"/>
<dbReference type="SUPFAM" id="SSF55729">
    <property type="entry name" value="Acyl-CoA N-acyltransferases (Nat)"/>
    <property type="match status" value="2"/>
</dbReference>
<dbReference type="RefSeq" id="WP_188914479.1">
    <property type="nucleotide sequence ID" value="NZ_BMMF01000010.1"/>
</dbReference>
<dbReference type="PANTHER" id="PTHR43877:SF2">
    <property type="entry name" value="AMINOALKYLPHOSPHONATE N-ACETYLTRANSFERASE-RELATED"/>
    <property type="match status" value="1"/>
</dbReference>
<dbReference type="InterPro" id="IPR016181">
    <property type="entry name" value="Acyl_CoA_acyltransferase"/>
</dbReference>
<dbReference type="AlphaFoldDB" id="A0A917QCW7"/>
<feature type="domain" description="N-acetyltransferase" evidence="3">
    <location>
        <begin position="3"/>
        <end position="163"/>
    </location>
</feature>
<evidence type="ECO:0000256" key="1">
    <source>
        <dbReference type="ARBA" id="ARBA00022679"/>
    </source>
</evidence>
<accession>A0A917QCW7</accession>
<comment type="caution">
    <text evidence="4">The sequence shown here is derived from an EMBL/GenBank/DDBJ whole genome shotgun (WGS) entry which is preliminary data.</text>
</comment>
<evidence type="ECO:0000256" key="2">
    <source>
        <dbReference type="ARBA" id="ARBA00023315"/>
    </source>
</evidence>
<evidence type="ECO:0000313" key="5">
    <source>
        <dbReference type="Proteomes" id="UP000600449"/>
    </source>
</evidence>
<reference evidence="4 5" key="1">
    <citation type="journal article" date="2014" name="Int. J. Syst. Evol. Microbiol.">
        <title>Complete genome sequence of Corynebacterium casei LMG S-19264T (=DSM 44701T), isolated from a smear-ripened cheese.</title>
        <authorList>
            <consortium name="US DOE Joint Genome Institute (JGI-PGF)"/>
            <person name="Walter F."/>
            <person name="Albersmeier A."/>
            <person name="Kalinowski J."/>
            <person name="Ruckert C."/>
        </authorList>
    </citation>
    <scope>NUCLEOTIDE SEQUENCE [LARGE SCALE GENOMIC DNA]</scope>
    <source>
        <strain evidence="4 5">CGMCC 1.9161</strain>
    </source>
</reference>
<sequence length="322" mass="35621">MTPAIRPVAREDLAAVRAALVASWHATYDRFHGAAKVAEITDRWHALDALARQVDRPGSVFLLAEGEGGAVLGSSLGQVDDAGEACLRRLYVAPGTEGRGIGKRLLEETLARLAERDVWLEVEPRNVDAIRFYEREGFVLDRPAKGCGGRDDLEAVVMRRPERPVPRLVTDADAQDMLGLLTLAFAEYPGCYVDPHGDYPELVRPRSLLSAAGTTMWVVEDRNGRVRAFCGIKGPDADGVAELTKLYVRGDQRRRGLAAGLVSLVEETARARGAHRLQLFTDTRFTKAHRLYERLGFTRFGEERPLHDVSGSVEYGYAKKLR</sequence>
<keyword evidence="2" id="KW-0012">Acyltransferase</keyword>
<gene>
    <name evidence="4" type="ORF">GCM10011322_34350</name>
</gene>
<keyword evidence="5" id="KW-1185">Reference proteome</keyword>
<dbReference type="EMBL" id="BMMF01000010">
    <property type="protein sequence ID" value="GGK44332.1"/>
    <property type="molecule type" value="Genomic_DNA"/>
</dbReference>
<protein>
    <recommendedName>
        <fullName evidence="3">N-acetyltransferase domain-containing protein</fullName>
    </recommendedName>
</protein>
<name>A0A917QCW7_9HYPH</name>
<dbReference type="PANTHER" id="PTHR43877">
    <property type="entry name" value="AMINOALKYLPHOSPHONATE N-ACETYLTRANSFERASE-RELATED-RELATED"/>
    <property type="match status" value="1"/>
</dbReference>
<dbReference type="Proteomes" id="UP000600449">
    <property type="component" value="Unassembled WGS sequence"/>
</dbReference>
<dbReference type="InterPro" id="IPR050832">
    <property type="entry name" value="Bact_Acetyltransf"/>
</dbReference>
<evidence type="ECO:0000313" key="4">
    <source>
        <dbReference type="EMBL" id="GGK44332.1"/>
    </source>
</evidence>
<dbReference type="InterPro" id="IPR000182">
    <property type="entry name" value="GNAT_dom"/>
</dbReference>
<dbReference type="CDD" id="cd04301">
    <property type="entry name" value="NAT_SF"/>
    <property type="match status" value="2"/>
</dbReference>
<dbReference type="PROSITE" id="PS51186">
    <property type="entry name" value="GNAT"/>
    <property type="match status" value="2"/>
</dbReference>
<keyword evidence="1" id="KW-0808">Transferase</keyword>
<evidence type="ECO:0000259" key="3">
    <source>
        <dbReference type="PROSITE" id="PS51186"/>
    </source>
</evidence>
<dbReference type="GO" id="GO:0016747">
    <property type="term" value="F:acyltransferase activity, transferring groups other than amino-acyl groups"/>
    <property type="evidence" value="ECO:0007669"/>
    <property type="project" value="InterPro"/>
</dbReference>
<dbReference type="Gene3D" id="3.40.630.30">
    <property type="match status" value="2"/>
</dbReference>
<organism evidence="4 5">
    <name type="scientific">Salinarimonas ramus</name>
    <dbReference type="NCBI Taxonomy" id="690164"/>
    <lineage>
        <taxon>Bacteria</taxon>
        <taxon>Pseudomonadati</taxon>
        <taxon>Pseudomonadota</taxon>
        <taxon>Alphaproteobacteria</taxon>
        <taxon>Hyphomicrobiales</taxon>
        <taxon>Salinarimonadaceae</taxon>
        <taxon>Salinarimonas</taxon>
    </lineage>
</organism>
<feature type="domain" description="N-acetyltransferase" evidence="3">
    <location>
        <begin position="164"/>
        <end position="322"/>
    </location>
</feature>